<dbReference type="GO" id="GO:0005737">
    <property type="term" value="C:cytoplasm"/>
    <property type="evidence" value="ECO:0007669"/>
    <property type="project" value="UniProtKB-ARBA"/>
</dbReference>
<evidence type="ECO:0000256" key="1">
    <source>
        <dbReference type="PROSITE-ProRule" id="PRU00047"/>
    </source>
</evidence>
<keyword evidence="1" id="KW-0862">Zinc</keyword>
<dbReference type="PROSITE" id="PS50158">
    <property type="entry name" value="ZF_CCHC"/>
    <property type="match status" value="1"/>
</dbReference>
<accession>A0A3P8J0R0</accession>
<evidence type="ECO:0000256" key="2">
    <source>
        <dbReference type="SAM" id="MobiDB-lite"/>
    </source>
</evidence>
<evidence type="ECO:0000313" key="5">
    <source>
        <dbReference type="Proteomes" id="UP000050761"/>
    </source>
</evidence>
<dbReference type="WBParaSite" id="HPBE_0002703901-mRNA-1">
    <property type="protein sequence ID" value="HPBE_0002703901-mRNA-1"/>
    <property type="gene ID" value="HPBE_0002703901"/>
</dbReference>
<gene>
    <name evidence="4" type="ORF">HPBE_LOCUS27038</name>
</gene>
<keyword evidence="5" id="KW-1185">Reference proteome</keyword>
<dbReference type="GO" id="GO:0008270">
    <property type="term" value="F:zinc ion binding"/>
    <property type="evidence" value="ECO:0007669"/>
    <property type="project" value="UniProtKB-KW"/>
</dbReference>
<name>A0A183GWG9_HELPZ</name>
<evidence type="ECO:0000259" key="3">
    <source>
        <dbReference type="PROSITE" id="PS50158"/>
    </source>
</evidence>
<dbReference type="InterPro" id="IPR001878">
    <property type="entry name" value="Znf_CCHC"/>
</dbReference>
<feature type="domain" description="CCHC-type" evidence="3">
    <location>
        <begin position="79"/>
        <end position="93"/>
    </location>
</feature>
<proteinExistence type="predicted"/>
<evidence type="ECO:0000313" key="6">
    <source>
        <dbReference type="WBParaSite" id="HPBE_0002703901-mRNA-1"/>
    </source>
</evidence>
<dbReference type="SUPFAM" id="SSF57756">
    <property type="entry name" value="Retrovirus zinc finger-like domains"/>
    <property type="match status" value="1"/>
</dbReference>
<feature type="region of interest" description="Disordered" evidence="2">
    <location>
        <begin position="41"/>
        <end position="74"/>
    </location>
</feature>
<keyword evidence="1" id="KW-0479">Metal-binding</keyword>
<organism evidence="5 6">
    <name type="scientific">Heligmosomoides polygyrus</name>
    <name type="common">Parasitic roundworm</name>
    <dbReference type="NCBI Taxonomy" id="6339"/>
    <lineage>
        <taxon>Eukaryota</taxon>
        <taxon>Metazoa</taxon>
        <taxon>Ecdysozoa</taxon>
        <taxon>Nematoda</taxon>
        <taxon>Chromadorea</taxon>
        <taxon>Rhabditida</taxon>
        <taxon>Rhabditina</taxon>
        <taxon>Rhabditomorpha</taxon>
        <taxon>Strongyloidea</taxon>
        <taxon>Heligmosomidae</taxon>
        <taxon>Heligmosomoides</taxon>
    </lineage>
</organism>
<accession>A0A183GWG9</accession>
<protein>
    <submittedName>
        <fullName evidence="6">CCHC-type domain-containing protein</fullName>
    </submittedName>
</protein>
<dbReference type="EMBL" id="UZAH01041702">
    <property type="protein sequence ID" value="VDP60556.1"/>
    <property type="molecule type" value="Genomic_DNA"/>
</dbReference>
<evidence type="ECO:0000313" key="4">
    <source>
        <dbReference type="EMBL" id="VDP60556.1"/>
    </source>
</evidence>
<dbReference type="GO" id="GO:0003676">
    <property type="term" value="F:nucleic acid binding"/>
    <property type="evidence" value="ECO:0007669"/>
    <property type="project" value="InterPro"/>
</dbReference>
<feature type="compositionally biased region" description="Basic and acidic residues" evidence="2">
    <location>
        <begin position="59"/>
        <end position="73"/>
    </location>
</feature>
<keyword evidence="1" id="KW-0863">Zinc-finger</keyword>
<reference evidence="4 5" key="1">
    <citation type="submission" date="2018-11" db="EMBL/GenBank/DDBJ databases">
        <authorList>
            <consortium name="Pathogen Informatics"/>
        </authorList>
    </citation>
    <scope>NUCLEOTIDE SEQUENCE [LARGE SCALE GENOMIC DNA]</scope>
</reference>
<sequence>METLECESQPYEKLNQTAMRIEQCNLTLRNGAVVPRRSCEAGGEGTGFKVQKLGAKQRGTTDSRDESRGEATRKRAPLCCKCHGAGHIAKDCRAQEQRRRSIG</sequence>
<reference evidence="6" key="2">
    <citation type="submission" date="2019-09" db="UniProtKB">
        <authorList>
            <consortium name="WormBaseParasite"/>
        </authorList>
    </citation>
    <scope>IDENTIFICATION</scope>
</reference>
<dbReference type="InterPro" id="IPR036875">
    <property type="entry name" value="Znf_CCHC_sf"/>
</dbReference>
<dbReference type="GO" id="GO:0019899">
    <property type="term" value="F:enzyme binding"/>
    <property type="evidence" value="ECO:0007669"/>
    <property type="project" value="UniProtKB-ARBA"/>
</dbReference>
<dbReference type="AlphaFoldDB" id="A0A183GWG9"/>
<dbReference type="Proteomes" id="UP000050761">
    <property type="component" value="Unassembled WGS sequence"/>
</dbReference>